<gene>
    <name evidence="6" type="ORF">ACH61_00788</name>
    <name evidence="7" type="ORF">GSU10_13755</name>
</gene>
<accession>A0A166IB41</accession>
<keyword evidence="2 6" id="KW-0328">Glycosyltransferase</keyword>
<reference evidence="7" key="3">
    <citation type="submission" date="2019-12" db="EMBL/GenBank/DDBJ databases">
        <title>Complete and Draft Genome Sequences of New Strains and Members of Some Known Species of the Genus Rathayibacter isolated from Plants.</title>
        <authorList>
            <person name="Tarlachkov S.V."/>
            <person name="Starodumova I.P."/>
            <person name="Dorofeeva L.V."/>
            <person name="Prisyazhnaya N.V."/>
            <person name="Leyn S.A."/>
            <person name="Zlamal J.E."/>
            <person name="Elane M.L."/>
            <person name="Osterman A.L."/>
            <person name="Nadler S.A."/>
            <person name="Subbotin S.A."/>
            <person name="Evtushenko L.I."/>
        </authorList>
    </citation>
    <scope>NUCLEOTIDE SEQUENCE</scope>
    <source>
        <strain evidence="7">VKM Ac-2761</strain>
    </source>
</reference>
<comment type="similarity">
    <text evidence="1">Belongs to the glycosyltransferase group 1 family. Glycosyltransferase 4 subfamily.</text>
</comment>
<dbReference type="Proteomes" id="UP000076717">
    <property type="component" value="Unassembled WGS sequence"/>
</dbReference>
<evidence type="ECO:0000313" key="9">
    <source>
        <dbReference type="Proteomes" id="UP000465031"/>
    </source>
</evidence>
<dbReference type="AlphaFoldDB" id="A0A166IB41"/>
<dbReference type="Pfam" id="PF00534">
    <property type="entry name" value="Glycos_transf_1"/>
    <property type="match status" value="1"/>
</dbReference>
<feature type="domain" description="Glycosyl transferase family 1" evidence="4">
    <location>
        <begin position="209"/>
        <end position="340"/>
    </location>
</feature>
<evidence type="ECO:0000259" key="5">
    <source>
        <dbReference type="Pfam" id="PF13439"/>
    </source>
</evidence>
<dbReference type="GO" id="GO:0016757">
    <property type="term" value="F:glycosyltransferase activity"/>
    <property type="evidence" value="ECO:0007669"/>
    <property type="project" value="UniProtKB-KW"/>
</dbReference>
<dbReference type="SUPFAM" id="SSF53756">
    <property type="entry name" value="UDP-Glycosyltransferase/glycogen phosphorylase"/>
    <property type="match status" value="1"/>
</dbReference>
<dbReference type="Proteomes" id="UP000465031">
    <property type="component" value="Chromosome"/>
</dbReference>
<feature type="domain" description="Glycosyltransferase subfamily 4-like N-terminal" evidence="5">
    <location>
        <begin position="23"/>
        <end position="181"/>
    </location>
</feature>
<dbReference type="Gene3D" id="3.40.50.2000">
    <property type="entry name" value="Glycogen Phosphorylase B"/>
    <property type="match status" value="2"/>
</dbReference>
<evidence type="ECO:0000256" key="3">
    <source>
        <dbReference type="ARBA" id="ARBA00022679"/>
    </source>
</evidence>
<sequence length="372" mass="39727">MSATQEKGPLMRIMFVVTSLHGGGAEFVARTWMGWLLEQGHHVDVVTTSVKSTDEYLPEGATLHRIAEGRGHLGKAALLKELFRRRTPDVAVALQGYPNIVLLASAEMTARSDRPKTIVSERNLVSLGIPGFSPTQKLQLALAKGLYRRADHVIAISHPVAGELVAGFGVAGERCTVVPNPATAKVDRSRQVARTPGTAAGLQIVLPCRLVVQKRPELAILAAEELERRGIPAKVVSFGGGPLLDTLRSEATARGVDFDDKGWVEDWFHHFDENAVVLLPSLREGFGNVLVEAAAAGVPSVAVSGALGVADAIVPGLTGELALTPSASDLADALIRASELEVTGIDRWLDRFSLESSGRDLETVLRRVVGEK</sequence>
<evidence type="ECO:0000256" key="1">
    <source>
        <dbReference type="ARBA" id="ARBA00009481"/>
    </source>
</evidence>
<dbReference type="KEGG" id="rte:GSU10_13755"/>
<dbReference type="OrthoDB" id="9772485at2"/>
<dbReference type="EMBL" id="LIIN01000016">
    <property type="protein sequence ID" value="KZX22076.1"/>
    <property type="molecule type" value="Genomic_DNA"/>
</dbReference>
<name>A0A166IB41_9MICO</name>
<dbReference type="InterPro" id="IPR028098">
    <property type="entry name" value="Glyco_trans_4-like_N"/>
</dbReference>
<evidence type="ECO:0000313" key="8">
    <source>
        <dbReference type="Proteomes" id="UP000076717"/>
    </source>
</evidence>
<evidence type="ECO:0000259" key="4">
    <source>
        <dbReference type="Pfam" id="PF00534"/>
    </source>
</evidence>
<reference evidence="9" key="2">
    <citation type="submission" date="2019-12" db="EMBL/GenBank/DDBJ databases">
        <title>Complete and draft genome sequences of new strains and members of some known species of the genus Rathayibacter isolated from plants.</title>
        <authorList>
            <person name="Tarlachkov S.V."/>
            <person name="Starodumova I.P."/>
            <person name="Dorofeeva L.V."/>
            <person name="Prisyazhnaya N.V."/>
            <person name="Leyn S."/>
            <person name="Zlamal J."/>
            <person name="Elan M."/>
            <person name="Osterman A.L."/>
            <person name="Nadler S."/>
            <person name="Subbotin S.A."/>
            <person name="Evtushenko L.I."/>
        </authorList>
    </citation>
    <scope>NUCLEOTIDE SEQUENCE [LARGE SCALE GENOMIC DNA]</scope>
    <source>
        <strain evidence="9">VKM Ac-2761</strain>
    </source>
</reference>
<keyword evidence="3 6" id="KW-0808">Transferase</keyword>
<dbReference type="PANTHER" id="PTHR12526:SF640">
    <property type="entry name" value="COLANIC ACID BIOSYNTHESIS GLYCOSYLTRANSFERASE WCAL-RELATED"/>
    <property type="match status" value="1"/>
</dbReference>
<protein>
    <submittedName>
        <fullName evidence="7">Glycosyltransferase</fullName>
    </submittedName>
    <submittedName>
        <fullName evidence="6">UDP-D-galactose:(Glucosyl)lipopolysaccharide-1, 6-D-galactosyltransferase</fullName>
    </submittedName>
</protein>
<dbReference type="Pfam" id="PF13439">
    <property type="entry name" value="Glyco_transf_4"/>
    <property type="match status" value="1"/>
</dbReference>
<evidence type="ECO:0000256" key="2">
    <source>
        <dbReference type="ARBA" id="ARBA00022676"/>
    </source>
</evidence>
<dbReference type="EMBL" id="CP047186">
    <property type="protein sequence ID" value="QHC56589.1"/>
    <property type="molecule type" value="Genomic_DNA"/>
</dbReference>
<dbReference type="InterPro" id="IPR001296">
    <property type="entry name" value="Glyco_trans_1"/>
</dbReference>
<dbReference type="PATRIC" id="fig|1671680.3.peg.837"/>
<keyword evidence="8" id="KW-1185">Reference proteome</keyword>
<organism evidence="6 8">
    <name type="scientific">Rathayibacter tanaceti</name>
    <dbReference type="NCBI Taxonomy" id="1671680"/>
    <lineage>
        <taxon>Bacteria</taxon>
        <taxon>Bacillati</taxon>
        <taxon>Actinomycetota</taxon>
        <taxon>Actinomycetes</taxon>
        <taxon>Micrococcales</taxon>
        <taxon>Microbacteriaceae</taxon>
        <taxon>Rathayibacter</taxon>
    </lineage>
</organism>
<evidence type="ECO:0000313" key="6">
    <source>
        <dbReference type="EMBL" id="KZX22076.1"/>
    </source>
</evidence>
<dbReference type="PANTHER" id="PTHR12526">
    <property type="entry name" value="GLYCOSYLTRANSFERASE"/>
    <property type="match status" value="1"/>
</dbReference>
<dbReference type="RefSeq" id="WP_068208723.1">
    <property type="nucleotide sequence ID" value="NZ_CP047186.1"/>
</dbReference>
<reference evidence="6 8" key="1">
    <citation type="submission" date="2015-08" db="EMBL/GenBank/DDBJ databases">
        <title>Draft Genome Sequence of Rathayibacter sp. Strain VKM Ac-2596 Isolated from Leaf Gall Induced by Plant-Parasitic Nematodes.</title>
        <authorList>
            <person name="Vasilenko O.V."/>
            <person name="Starodumova I.P."/>
            <person name="Tarlachkov S.V."/>
            <person name="Dorofeeva L.V."/>
            <person name="Evtushenko L.I."/>
        </authorList>
    </citation>
    <scope>NUCLEOTIDE SEQUENCE [LARGE SCALE GENOMIC DNA]</scope>
    <source>
        <strain evidence="6 8">VKM Ac-2596</strain>
    </source>
</reference>
<proteinExistence type="inferred from homology"/>
<evidence type="ECO:0000313" key="7">
    <source>
        <dbReference type="EMBL" id="QHC56589.1"/>
    </source>
</evidence>